<sequence>MLLKQRELFVKRNRQGASAKVLAIQLAPQKHPAPPPLTYQPTSDPPAKEDLSLSAENVMGDYCYFDKEYDDYKEPSSLAVNVLGLEGAMVLANILVNTGGMANFVSEEFIHQHDRKLCQHKNPIHCVGFNGREGVGGLVTQDWVGVIQLLSIKSKPVPLSSSFGVTRLGSIDAIFGLPWLD</sequence>
<name>A0A2N5T2L6_9BASI</name>
<evidence type="ECO:0000256" key="1">
    <source>
        <dbReference type="SAM" id="MobiDB-lite"/>
    </source>
</evidence>
<comment type="caution">
    <text evidence="2">The sequence shown here is derived from an EMBL/GenBank/DDBJ whole genome shotgun (WGS) entry which is preliminary data.</text>
</comment>
<dbReference type="EMBL" id="PGCJ01000808">
    <property type="protein sequence ID" value="PLW19717.1"/>
    <property type="molecule type" value="Genomic_DNA"/>
</dbReference>
<gene>
    <name evidence="2" type="ORF">PCANC_07629</name>
</gene>
<dbReference type="InterPro" id="IPR021109">
    <property type="entry name" value="Peptidase_aspartic_dom_sf"/>
</dbReference>
<dbReference type="OrthoDB" id="2518314at2759"/>
<reference evidence="2 3" key="1">
    <citation type="submission" date="2017-11" db="EMBL/GenBank/DDBJ databases">
        <title>De novo assembly and phasing of dikaryotic genomes from two isolates of Puccinia coronata f. sp. avenae, the causal agent of oat crown rust.</title>
        <authorList>
            <person name="Miller M.E."/>
            <person name="Zhang Y."/>
            <person name="Omidvar V."/>
            <person name="Sperschneider J."/>
            <person name="Schwessinger B."/>
            <person name="Raley C."/>
            <person name="Palmer J.M."/>
            <person name="Garnica D."/>
            <person name="Upadhyaya N."/>
            <person name="Rathjen J."/>
            <person name="Taylor J.M."/>
            <person name="Park R.F."/>
            <person name="Dodds P.N."/>
            <person name="Hirsch C.D."/>
            <person name="Kianian S.F."/>
            <person name="Figueroa M."/>
        </authorList>
    </citation>
    <scope>NUCLEOTIDE SEQUENCE [LARGE SCALE GENOMIC DNA]</scope>
    <source>
        <strain evidence="2">12NC29</strain>
    </source>
</reference>
<protein>
    <submittedName>
        <fullName evidence="2">Uncharacterized protein</fullName>
    </submittedName>
</protein>
<dbReference type="Gene3D" id="2.40.70.10">
    <property type="entry name" value="Acid Proteases"/>
    <property type="match status" value="1"/>
</dbReference>
<organism evidence="2 3">
    <name type="scientific">Puccinia coronata f. sp. avenae</name>
    <dbReference type="NCBI Taxonomy" id="200324"/>
    <lineage>
        <taxon>Eukaryota</taxon>
        <taxon>Fungi</taxon>
        <taxon>Dikarya</taxon>
        <taxon>Basidiomycota</taxon>
        <taxon>Pucciniomycotina</taxon>
        <taxon>Pucciniomycetes</taxon>
        <taxon>Pucciniales</taxon>
        <taxon>Pucciniaceae</taxon>
        <taxon>Puccinia</taxon>
    </lineage>
</organism>
<keyword evidence="3" id="KW-1185">Reference proteome</keyword>
<accession>A0A2N5T2L6</accession>
<proteinExistence type="predicted"/>
<dbReference type="Proteomes" id="UP000235388">
    <property type="component" value="Unassembled WGS sequence"/>
</dbReference>
<evidence type="ECO:0000313" key="2">
    <source>
        <dbReference type="EMBL" id="PLW19717.1"/>
    </source>
</evidence>
<feature type="region of interest" description="Disordered" evidence="1">
    <location>
        <begin position="29"/>
        <end position="48"/>
    </location>
</feature>
<dbReference type="CDD" id="cd00303">
    <property type="entry name" value="retropepsin_like"/>
    <property type="match status" value="1"/>
</dbReference>
<evidence type="ECO:0000313" key="3">
    <source>
        <dbReference type="Proteomes" id="UP000235388"/>
    </source>
</evidence>
<dbReference type="AlphaFoldDB" id="A0A2N5T2L6"/>